<evidence type="ECO:0000313" key="2">
    <source>
        <dbReference type="EMBL" id="MYM92331.1"/>
    </source>
</evidence>
<dbReference type="PANTHER" id="PTHR42941">
    <property type="entry name" value="SLL1037 PROTEIN"/>
    <property type="match status" value="1"/>
</dbReference>
<reference evidence="2" key="1">
    <citation type="submission" date="2019-12" db="EMBL/GenBank/DDBJ databases">
        <title>Novel species isolated from a subtropical stream in China.</title>
        <authorList>
            <person name="Lu H."/>
        </authorList>
    </citation>
    <scope>NUCLEOTIDE SEQUENCE [LARGE SCALE GENOMIC DNA]</scope>
    <source>
        <strain evidence="2">FT81W</strain>
    </source>
</reference>
<dbReference type="Pfam" id="PF16868">
    <property type="entry name" value="NMT1_3"/>
    <property type="match status" value="1"/>
</dbReference>
<dbReference type="AlphaFoldDB" id="A0A845GEK6"/>
<name>A0A845GEK6_9BURK</name>
<accession>A0A845GEK6</accession>
<comment type="caution">
    <text evidence="2">The sequence shown here is derived from an EMBL/GenBank/DDBJ whole genome shotgun (WGS) entry which is preliminary data.</text>
</comment>
<dbReference type="InterPro" id="IPR011852">
    <property type="entry name" value="TRAP_TAXI"/>
</dbReference>
<gene>
    <name evidence="2" type="ORF">GTP90_00480</name>
</gene>
<protein>
    <recommendedName>
        <fullName evidence="4">TAXI family TRAP transporter solute-binding subunit</fullName>
    </recommendedName>
</protein>
<dbReference type="SUPFAM" id="SSF53850">
    <property type="entry name" value="Periplasmic binding protein-like II"/>
    <property type="match status" value="1"/>
</dbReference>
<keyword evidence="1" id="KW-0732">Signal</keyword>
<evidence type="ECO:0000313" key="3">
    <source>
        <dbReference type="Proteomes" id="UP000447355"/>
    </source>
</evidence>
<dbReference type="RefSeq" id="WP_161081604.1">
    <property type="nucleotide sequence ID" value="NZ_WWCX01000001.1"/>
</dbReference>
<dbReference type="Gene3D" id="3.40.190.10">
    <property type="entry name" value="Periplasmic binding protein-like II"/>
    <property type="match status" value="2"/>
</dbReference>
<evidence type="ECO:0008006" key="4">
    <source>
        <dbReference type="Google" id="ProtNLM"/>
    </source>
</evidence>
<feature type="chain" id="PRO_5032783860" description="TAXI family TRAP transporter solute-binding subunit" evidence="1">
    <location>
        <begin position="21"/>
        <end position="324"/>
    </location>
</feature>
<organism evidence="2 3">
    <name type="scientific">Duganella vulcania</name>
    <dbReference type="NCBI Taxonomy" id="2692166"/>
    <lineage>
        <taxon>Bacteria</taxon>
        <taxon>Pseudomonadati</taxon>
        <taxon>Pseudomonadota</taxon>
        <taxon>Betaproteobacteria</taxon>
        <taxon>Burkholderiales</taxon>
        <taxon>Oxalobacteraceae</taxon>
        <taxon>Telluria group</taxon>
        <taxon>Duganella</taxon>
    </lineage>
</organism>
<feature type="signal peptide" evidence="1">
    <location>
        <begin position="1"/>
        <end position="20"/>
    </location>
</feature>
<evidence type="ECO:0000256" key="1">
    <source>
        <dbReference type="SAM" id="SignalP"/>
    </source>
</evidence>
<dbReference type="PANTHER" id="PTHR42941:SF1">
    <property type="entry name" value="SLL1037 PROTEIN"/>
    <property type="match status" value="1"/>
</dbReference>
<proteinExistence type="predicted"/>
<sequence length="324" mass="34260">MKIKFALSAVLVLAMSLANAAKVDGGPSAGCEGLKVATGKAGKGYSKLYADLVKATGGQLKLCEVNSEGGLDNLDILSTKKADVGFVSVDTLKKMAEGDPNIAALQVVATLNSNFLHIVVAANGIDFQGPKKWGVMKGDVTHVQISKLSDLHDKSVALVGSAQLMVRQIDKLLNLKMQYIDVPTDEEAFKKVKSGEVMAAFTVAGWPAGPITKLTQSQGLTLVGFDMPIGSPYAIRQVSYKNVGIYNTNLVAVQNVLVTRAFTGAKIGEVGELKKAIQKSLPDLKDGDYEPGWNEISSLDAKVDWPSFFGTAVASNAGANTKKK</sequence>
<dbReference type="EMBL" id="WWCX01000001">
    <property type="protein sequence ID" value="MYM92331.1"/>
    <property type="molecule type" value="Genomic_DNA"/>
</dbReference>
<dbReference type="Proteomes" id="UP000447355">
    <property type="component" value="Unassembled WGS sequence"/>
</dbReference>